<keyword evidence="2" id="KW-1185">Reference proteome</keyword>
<accession>A0AC60NTB2</accession>
<sequence>MAEVASGQKKAVVAEKFGISPSSLLTILKSKDAIEKGSCIGDIGQAKETDTVDARRPQQGYVHMVCGTRAKKIPISGSVVQQEANFACLLGIDNFKARTGWLNRFKAHHDIVGKTLSGESDTKLDLYIVLQMMTAAWTATKHSVIANCFTHAGFKLGDPDADSAEDNEALPRGKDAIEDTIKAWLCHAPERMAGKKRENRREVDQADGMLLARL</sequence>
<dbReference type="EMBL" id="JABSTQ010011531">
    <property type="protein sequence ID" value="KAG0410345.1"/>
    <property type="molecule type" value="Genomic_DNA"/>
</dbReference>
<evidence type="ECO:0000313" key="2">
    <source>
        <dbReference type="Proteomes" id="UP000805193"/>
    </source>
</evidence>
<organism evidence="1 2">
    <name type="scientific">Ixodes persulcatus</name>
    <name type="common">Taiga tick</name>
    <dbReference type="NCBI Taxonomy" id="34615"/>
    <lineage>
        <taxon>Eukaryota</taxon>
        <taxon>Metazoa</taxon>
        <taxon>Ecdysozoa</taxon>
        <taxon>Arthropoda</taxon>
        <taxon>Chelicerata</taxon>
        <taxon>Arachnida</taxon>
        <taxon>Acari</taxon>
        <taxon>Parasitiformes</taxon>
        <taxon>Ixodida</taxon>
        <taxon>Ixodoidea</taxon>
        <taxon>Ixodidae</taxon>
        <taxon>Ixodinae</taxon>
        <taxon>Ixodes</taxon>
    </lineage>
</organism>
<gene>
    <name evidence="1" type="ORF">HPB47_012532</name>
</gene>
<evidence type="ECO:0000313" key="1">
    <source>
        <dbReference type="EMBL" id="KAG0410345.1"/>
    </source>
</evidence>
<proteinExistence type="predicted"/>
<protein>
    <submittedName>
        <fullName evidence="1">Uncharacterized protein</fullName>
    </submittedName>
</protein>
<name>A0AC60NTB2_IXOPE</name>
<reference evidence="1 2" key="1">
    <citation type="journal article" date="2020" name="Cell">
        <title>Large-Scale Comparative Analyses of Tick Genomes Elucidate Their Genetic Diversity and Vector Capacities.</title>
        <authorList>
            <consortium name="Tick Genome and Microbiome Consortium (TIGMIC)"/>
            <person name="Jia N."/>
            <person name="Wang J."/>
            <person name="Shi W."/>
            <person name="Du L."/>
            <person name="Sun Y."/>
            <person name="Zhan W."/>
            <person name="Jiang J.F."/>
            <person name="Wang Q."/>
            <person name="Zhang B."/>
            <person name="Ji P."/>
            <person name="Bell-Sakyi L."/>
            <person name="Cui X.M."/>
            <person name="Yuan T.T."/>
            <person name="Jiang B.G."/>
            <person name="Yang W.F."/>
            <person name="Lam T.T."/>
            <person name="Chang Q.C."/>
            <person name="Ding S.J."/>
            <person name="Wang X.J."/>
            <person name="Zhu J.G."/>
            <person name="Ruan X.D."/>
            <person name="Zhao L."/>
            <person name="Wei J.T."/>
            <person name="Ye R.Z."/>
            <person name="Que T.C."/>
            <person name="Du C.H."/>
            <person name="Zhou Y.H."/>
            <person name="Cheng J.X."/>
            <person name="Dai P.F."/>
            <person name="Guo W.B."/>
            <person name="Han X.H."/>
            <person name="Huang E.J."/>
            <person name="Li L.F."/>
            <person name="Wei W."/>
            <person name="Gao Y.C."/>
            <person name="Liu J.Z."/>
            <person name="Shao H.Z."/>
            <person name="Wang X."/>
            <person name="Wang C.C."/>
            <person name="Yang T.C."/>
            <person name="Huo Q.B."/>
            <person name="Li W."/>
            <person name="Chen H.Y."/>
            <person name="Chen S.E."/>
            <person name="Zhou L.G."/>
            <person name="Ni X.B."/>
            <person name="Tian J.H."/>
            <person name="Sheng Y."/>
            <person name="Liu T."/>
            <person name="Pan Y.S."/>
            <person name="Xia L.Y."/>
            <person name="Li J."/>
            <person name="Zhao F."/>
            <person name="Cao W.C."/>
        </authorList>
    </citation>
    <scope>NUCLEOTIDE SEQUENCE [LARGE SCALE GENOMIC DNA]</scope>
    <source>
        <strain evidence="1">Iper-2018</strain>
    </source>
</reference>
<comment type="caution">
    <text evidence="1">The sequence shown here is derived from an EMBL/GenBank/DDBJ whole genome shotgun (WGS) entry which is preliminary data.</text>
</comment>
<dbReference type="Proteomes" id="UP000805193">
    <property type="component" value="Unassembled WGS sequence"/>
</dbReference>